<proteinExistence type="predicted"/>
<gene>
    <name evidence="1" type="ORF">PsorP6_003271</name>
</gene>
<comment type="caution">
    <text evidence="1">The sequence shown here is derived from an EMBL/GenBank/DDBJ whole genome shotgun (WGS) entry which is preliminary data.</text>
</comment>
<protein>
    <submittedName>
        <fullName evidence="1">Uncharacterized protein</fullName>
    </submittedName>
</protein>
<name>A0ACC0VLB8_9STRA</name>
<evidence type="ECO:0000313" key="2">
    <source>
        <dbReference type="Proteomes" id="UP001163321"/>
    </source>
</evidence>
<dbReference type="Proteomes" id="UP001163321">
    <property type="component" value="Chromosome 8"/>
</dbReference>
<sequence>MVPIVIRLATLDQANVRISSIYSPELFLARQVVFCSFRLRLMAQEYSCTIIFVVVLPSPPSTHLALFRINCSTTVKKARYLRESNTPRCSAYSTWLVANYGNLMLLFHISFFSYEVLAQTTTKQTYRRRKAALREDKQAQQAVVS</sequence>
<reference evidence="1 2" key="1">
    <citation type="journal article" date="2022" name="bioRxiv">
        <title>The genome of the oomycete Peronosclerospora sorghi, a cosmopolitan pathogen of maize and sorghum, is inflated with dispersed pseudogenes.</title>
        <authorList>
            <person name="Fletcher K."/>
            <person name="Martin F."/>
            <person name="Isakeit T."/>
            <person name="Cavanaugh K."/>
            <person name="Magill C."/>
            <person name="Michelmore R."/>
        </authorList>
    </citation>
    <scope>NUCLEOTIDE SEQUENCE [LARGE SCALE GENOMIC DNA]</scope>
    <source>
        <strain evidence="1">P6</strain>
    </source>
</reference>
<keyword evidence="2" id="KW-1185">Reference proteome</keyword>
<evidence type="ECO:0000313" key="1">
    <source>
        <dbReference type="EMBL" id="KAI9907267.1"/>
    </source>
</evidence>
<organism evidence="1 2">
    <name type="scientific">Peronosclerospora sorghi</name>
    <dbReference type="NCBI Taxonomy" id="230839"/>
    <lineage>
        <taxon>Eukaryota</taxon>
        <taxon>Sar</taxon>
        <taxon>Stramenopiles</taxon>
        <taxon>Oomycota</taxon>
        <taxon>Peronosporomycetes</taxon>
        <taxon>Peronosporales</taxon>
        <taxon>Peronosporaceae</taxon>
        <taxon>Peronosclerospora</taxon>
    </lineage>
</organism>
<accession>A0ACC0VLB8</accession>
<dbReference type="EMBL" id="CM047587">
    <property type="protein sequence ID" value="KAI9907267.1"/>
    <property type="molecule type" value="Genomic_DNA"/>
</dbReference>